<gene>
    <name evidence="1" type="ORF">METZ01_LOCUS1840</name>
</gene>
<protein>
    <submittedName>
        <fullName evidence="1">Uncharacterized protein</fullName>
    </submittedName>
</protein>
<dbReference type="AlphaFoldDB" id="A0A381N316"/>
<sequence length="43" mass="4628">VAKDLNSQAGYEEWSECSDYARFNLAGHSQSADIGFTGRSATS</sequence>
<accession>A0A381N316</accession>
<proteinExistence type="predicted"/>
<evidence type="ECO:0000313" key="1">
    <source>
        <dbReference type="EMBL" id="SUZ48986.1"/>
    </source>
</evidence>
<dbReference type="EMBL" id="UINC01000098">
    <property type="protein sequence ID" value="SUZ48986.1"/>
    <property type="molecule type" value="Genomic_DNA"/>
</dbReference>
<feature type="non-terminal residue" evidence="1">
    <location>
        <position position="1"/>
    </location>
</feature>
<organism evidence="1">
    <name type="scientific">marine metagenome</name>
    <dbReference type="NCBI Taxonomy" id="408172"/>
    <lineage>
        <taxon>unclassified sequences</taxon>
        <taxon>metagenomes</taxon>
        <taxon>ecological metagenomes</taxon>
    </lineage>
</organism>
<name>A0A381N316_9ZZZZ</name>
<reference evidence="1" key="1">
    <citation type="submission" date="2018-05" db="EMBL/GenBank/DDBJ databases">
        <authorList>
            <person name="Lanie J.A."/>
            <person name="Ng W.-L."/>
            <person name="Kazmierczak K.M."/>
            <person name="Andrzejewski T.M."/>
            <person name="Davidsen T.M."/>
            <person name="Wayne K.J."/>
            <person name="Tettelin H."/>
            <person name="Glass J.I."/>
            <person name="Rusch D."/>
            <person name="Podicherti R."/>
            <person name="Tsui H.-C.T."/>
            <person name="Winkler M.E."/>
        </authorList>
    </citation>
    <scope>NUCLEOTIDE SEQUENCE</scope>
</reference>